<dbReference type="InterPro" id="IPR011044">
    <property type="entry name" value="Quino_amine_DH_bsu"/>
</dbReference>
<evidence type="ECO:0000313" key="2">
    <source>
        <dbReference type="Proteomes" id="UP000013911"/>
    </source>
</evidence>
<dbReference type="HOGENOM" id="CLU_806095_0_0_9"/>
<accession>R7Z7V1</accession>
<dbReference type="eggNOG" id="ENOG5031TSV">
    <property type="taxonomic scope" value="Bacteria"/>
</dbReference>
<dbReference type="RefSeq" id="WP_010861440.1">
    <property type="nucleotide sequence ID" value="NZ_KB933428.1"/>
</dbReference>
<protein>
    <submittedName>
        <fullName evidence="1">Uncharacterized protein</fullName>
    </submittedName>
</protein>
<sequence>MIQTSKFLAFIDMNTLEVIHAEEINNPNYFSFIGGNWFADSKYLYVRGITAASGSGSVCYAVMDKTTFKYVTVIRQNGGSSFGDNDALVGDIVCQGSYFFLSSNTYIYLWVFQLAFDGLGVPTNFAYVTLAHWAGGELSPPAKAFFGDDKFIYVIYTNHSSLYTIEKKQFVPSNKPFNNVAGNSIVGSSPGGFSQWNYKYSENGKNFILLSFGSSNNASISVMNIDTLALHQQLATNQADSFLTFDYQTGKQIYTQPYTVAGYELNGNGYDNLLRFIREGETWIRELYYVPALKALNGTSMTRQFTLGTFAYIKDEDLYLKVHSRLFAKLGDANIISHYKEVID</sequence>
<gene>
    <name evidence="1" type="ORF">H131_22741</name>
</gene>
<name>R7Z7V1_LYSSH</name>
<dbReference type="AlphaFoldDB" id="R7Z7V1"/>
<comment type="caution">
    <text evidence="1">The sequence shown here is derived from an EMBL/GenBank/DDBJ whole genome shotgun (WGS) entry which is preliminary data.</text>
</comment>
<evidence type="ECO:0000313" key="1">
    <source>
        <dbReference type="EMBL" id="EON70183.1"/>
    </source>
</evidence>
<dbReference type="EMBL" id="AQPX01000053">
    <property type="protein sequence ID" value="EON70183.1"/>
    <property type="molecule type" value="Genomic_DNA"/>
</dbReference>
<dbReference type="OrthoDB" id="10005829at2"/>
<proteinExistence type="predicted"/>
<dbReference type="Proteomes" id="UP000013911">
    <property type="component" value="Unassembled WGS sequence"/>
</dbReference>
<reference evidence="1 2" key="1">
    <citation type="submission" date="2013-04" db="EMBL/GenBank/DDBJ databases">
        <title>Draft genome of the heavy metal tolerant bacterium Lysinibacillus sphaericus strain OT4b.31.</title>
        <authorList>
            <person name="Pena-Montenegro T.D."/>
            <person name="Dussan J."/>
        </authorList>
    </citation>
    <scope>NUCLEOTIDE SEQUENCE [LARGE SCALE GENOMIC DNA]</scope>
    <source>
        <strain evidence="1 2">OT4b.31</strain>
    </source>
</reference>
<organism evidence="1 2">
    <name type="scientific">Lysinibacillus sphaericus OT4b.31</name>
    <dbReference type="NCBI Taxonomy" id="1285586"/>
    <lineage>
        <taxon>Bacteria</taxon>
        <taxon>Bacillati</taxon>
        <taxon>Bacillota</taxon>
        <taxon>Bacilli</taxon>
        <taxon>Bacillales</taxon>
        <taxon>Bacillaceae</taxon>
        <taxon>Lysinibacillus</taxon>
    </lineage>
</organism>
<dbReference type="PATRIC" id="fig|1285586.5.peg.4744"/>
<dbReference type="SUPFAM" id="SSF50969">
    <property type="entry name" value="YVTN repeat-like/Quinoprotein amine dehydrogenase"/>
    <property type="match status" value="1"/>
</dbReference>